<organism evidence="1 2">
    <name type="scientific">Orchesella dallaii</name>
    <dbReference type="NCBI Taxonomy" id="48710"/>
    <lineage>
        <taxon>Eukaryota</taxon>
        <taxon>Metazoa</taxon>
        <taxon>Ecdysozoa</taxon>
        <taxon>Arthropoda</taxon>
        <taxon>Hexapoda</taxon>
        <taxon>Collembola</taxon>
        <taxon>Entomobryomorpha</taxon>
        <taxon>Entomobryoidea</taxon>
        <taxon>Orchesellidae</taxon>
        <taxon>Orchesellinae</taxon>
        <taxon>Orchesella</taxon>
    </lineage>
</organism>
<sequence>MGNSGFRIVCKYWSQLEHMHVEPMDVDEDGIFGVRNGKRYRLPNIRDLKRLKSISLGYSSEQQRRVNQNLTDDYVAAAVLPNLEAALNRRGVQVYREPATGASSSSESDDND</sequence>
<evidence type="ECO:0000313" key="1">
    <source>
        <dbReference type="EMBL" id="CAL8135635.1"/>
    </source>
</evidence>
<protein>
    <submittedName>
        <fullName evidence="1">Uncharacterized protein</fullName>
    </submittedName>
</protein>
<dbReference type="Proteomes" id="UP001642540">
    <property type="component" value="Unassembled WGS sequence"/>
</dbReference>
<comment type="caution">
    <text evidence="1">The sequence shown here is derived from an EMBL/GenBank/DDBJ whole genome shotgun (WGS) entry which is preliminary data.</text>
</comment>
<reference evidence="1 2" key="1">
    <citation type="submission" date="2024-08" db="EMBL/GenBank/DDBJ databases">
        <authorList>
            <person name="Cucini C."/>
            <person name="Frati F."/>
        </authorList>
    </citation>
    <scope>NUCLEOTIDE SEQUENCE [LARGE SCALE GENOMIC DNA]</scope>
</reference>
<name>A0ABP1RU33_9HEXA</name>
<keyword evidence="2" id="KW-1185">Reference proteome</keyword>
<evidence type="ECO:0000313" key="2">
    <source>
        <dbReference type="Proteomes" id="UP001642540"/>
    </source>
</evidence>
<accession>A0ABP1RU33</accession>
<proteinExistence type="predicted"/>
<dbReference type="EMBL" id="CAXLJM020000109">
    <property type="protein sequence ID" value="CAL8135635.1"/>
    <property type="molecule type" value="Genomic_DNA"/>
</dbReference>
<gene>
    <name evidence="1" type="ORF">ODALV1_LOCUS26065</name>
</gene>